<evidence type="ECO:0000259" key="2">
    <source>
        <dbReference type="PROSITE" id="PS50994"/>
    </source>
</evidence>
<dbReference type="PANTHER" id="PTHR46889:SF4">
    <property type="entry name" value="TRANSPOSASE INSO FOR INSERTION SEQUENCE ELEMENT IS911B-RELATED"/>
    <property type="match status" value="1"/>
</dbReference>
<dbReference type="PANTHER" id="PTHR46889">
    <property type="entry name" value="TRANSPOSASE INSF FOR INSERTION SEQUENCE IS3B-RELATED"/>
    <property type="match status" value="1"/>
</dbReference>
<dbReference type="InterPro" id="IPR036397">
    <property type="entry name" value="RNaseH_sf"/>
</dbReference>
<accession>A0AA41FIW9</accession>
<dbReference type="Pfam" id="PF13333">
    <property type="entry name" value="rve_2"/>
    <property type="match status" value="1"/>
</dbReference>
<gene>
    <name evidence="3" type="ORF">GPL26_22815</name>
</gene>
<proteinExistence type="predicted"/>
<evidence type="ECO:0000313" key="3">
    <source>
        <dbReference type="EMBL" id="MBT9812436.1"/>
    </source>
</evidence>
<dbReference type="InterPro" id="IPR001584">
    <property type="entry name" value="Integrase_cat-core"/>
</dbReference>
<organism evidence="3 4">
    <name type="scientific">Enterocloster citroniae</name>
    <dbReference type="NCBI Taxonomy" id="358743"/>
    <lineage>
        <taxon>Bacteria</taxon>
        <taxon>Bacillati</taxon>
        <taxon>Bacillota</taxon>
        <taxon>Clostridia</taxon>
        <taxon>Lachnospirales</taxon>
        <taxon>Lachnospiraceae</taxon>
        <taxon>Enterocloster</taxon>
    </lineage>
</organism>
<dbReference type="NCBIfam" id="NF033516">
    <property type="entry name" value="transpos_IS3"/>
    <property type="match status" value="1"/>
</dbReference>
<evidence type="ECO:0000313" key="4">
    <source>
        <dbReference type="Proteomes" id="UP000708338"/>
    </source>
</evidence>
<dbReference type="InterPro" id="IPR050900">
    <property type="entry name" value="Transposase_IS3/IS150/IS904"/>
</dbReference>
<sequence length="241" mass="28274">MLHDISMIYAEHNGTYGYRRIADEYNAIHEKKYNRKRFYRLAHIVGLLAVIRRKRPAYQRSTPEVTAENILNREFTANTVNEKWCTDVTEMKYGSEGEKAYLSAILDLKGRDIVSFAIGKSNNNQLVFETFDLAVQKYPDAHPLFYSDRGFQYTSRSFKEKLNKQGMQQSMSRVGRCIDNGPMEGFWGILKCEMYYLNRFETYEALVSAVEQFIHYYNHQRRQHKLNCLPPATYRSLLEAA</sequence>
<reference evidence="3" key="1">
    <citation type="journal article" date="2021" name="Gut Microbes">
        <title>A synthetic consortium of 100 gut commensals modulates the composition and function in a colon model of the microbiome of elderly subjects.</title>
        <authorList>
            <person name="Perez M."/>
            <person name="Ntemiri A."/>
            <person name="Tan H."/>
            <person name="Harris H.M.B."/>
            <person name="Roager H.M."/>
            <person name="Ribiere C."/>
            <person name="O'Toole P.W."/>
        </authorList>
    </citation>
    <scope>NUCLEOTIDE SEQUENCE</scope>
    <source>
        <strain evidence="3">MCC335</strain>
    </source>
</reference>
<comment type="function">
    <text evidence="1">Involved in the transposition of the insertion sequence.</text>
</comment>
<feature type="domain" description="Integrase catalytic" evidence="2">
    <location>
        <begin position="59"/>
        <end position="239"/>
    </location>
</feature>
<dbReference type="Proteomes" id="UP000708338">
    <property type="component" value="Unassembled WGS sequence"/>
</dbReference>
<dbReference type="InterPro" id="IPR025948">
    <property type="entry name" value="HTH-like_dom"/>
</dbReference>
<dbReference type="GO" id="GO:0003676">
    <property type="term" value="F:nucleic acid binding"/>
    <property type="evidence" value="ECO:0007669"/>
    <property type="project" value="InterPro"/>
</dbReference>
<dbReference type="Pfam" id="PF13276">
    <property type="entry name" value="HTH_21"/>
    <property type="match status" value="1"/>
</dbReference>
<dbReference type="SUPFAM" id="SSF53098">
    <property type="entry name" value="Ribonuclease H-like"/>
    <property type="match status" value="1"/>
</dbReference>
<comment type="caution">
    <text evidence="3">The sequence shown here is derived from an EMBL/GenBank/DDBJ whole genome shotgun (WGS) entry which is preliminary data.</text>
</comment>
<dbReference type="Pfam" id="PF00665">
    <property type="entry name" value="rve"/>
    <property type="match status" value="1"/>
</dbReference>
<dbReference type="InterPro" id="IPR048020">
    <property type="entry name" value="Transpos_IS3"/>
</dbReference>
<dbReference type="InterPro" id="IPR012337">
    <property type="entry name" value="RNaseH-like_sf"/>
</dbReference>
<dbReference type="Gene3D" id="3.30.420.10">
    <property type="entry name" value="Ribonuclease H-like superfamily/Ribonuclease H"/>
    <property type="match status" value="1"/>
</dbReference>
<dbReference type="AlphaFoldDB" id="A0AA41FIW9"/>
<dbReference type="PROSITE" id="PS50994">
    <property type="entry name" value="INTEGRASE"/>
    <property type="match status" value="1"/>
</dbReference>
<dbReference type="EMBL" id="WQPS01000063">
    <property type="protein sequence ID" value="MBT9812436.1"/>
    <property type="molecule type" value="Genomic_DNA"/>
</dbReference>
<evidence type="ECO:0000256" key="1">
    <source>
        <dbReference type="ARBA" id="ARBA00002286"/>
    </source>
</evidence>
<dbReference type="GO" id="GO:0015074">
    <property type="term" value="P:DNA integration"/>
    <property type="evidence" value="ECO:0007669"/>
    <property type="project" value="InterPro"/>
</dbReference>
<protein>
    <submittedName>
        <fullName evidence="3">IS3 family transposase</fullName>
    </submittedName>
</protein>
<name>A0AA41FIW9_9FIRM</name>